<name>A0A7W7NUN9_9SPHN</name>
<organism evidence="3 4">
    <name type="scientific">Novosphingobium chloroacetimidivorans</name>
    <dbReference type="NCBI Taxonomy" id="1428314"/>
    <lineage>
        <taxon>Bacteria</taxon>
        <taxon>Pseudomonadati</taxon>
        <taxon>Pseudomonadota</taxon>
        <taxon>Alphaproteobacteria</taxon>
        <taxon>Sphingomonadales</taxon>
        <taxon>Sphingomonadaceae</taxon>
        <taxon>Novosphingobium</taxon>
    </lineage>
</organism>
<dbReference type="Proteomes" id="UP000555448">
    <property type="component" value="Unassembled WGS sequence"/>
</dbReference>
<keyword evidence="4" id="KW-1185">Reference proteome</keyword>
<reference evidence="3 4" key="1">
    <citation type="submission" date="2020-08" db="EMBL/GenBank/DDBJ databases">
        <title>Functional genomics of gut bacteria from endangered species of beetles.</title>
        <authorList>
            <person name="Carlos-Shanley C."/>
        </authorList>
    </citation>
    <scope>NUCLEOTIDE SEQUENCE [LARGE SCALE GENOMIC DNA]</scope>
    <source>
        <strain evidence="3 4">S00245</strain>
    </source>
</reference>
<dbReference type="EMBL" id="JACHLR010000002">
    <property type="protein sequence ID" value="MBB4857391.1"/>
    <property type="molecule type" value="Genomic_DNA"/>
</dbReference>
<feature type="region of interest" description="Disordered" evidence="1">
    <location>
        <begin position="257"/>
        <end position="276"/>
    </location>
</feature>
<keyword evidence="3" id="KW-0413">Isomerase</keyword>
<evidence type="ECO:0000313" key="3">
    <source>
        <dbReference type="EMBL" id="MBB4857391.1"/>
    </source>
</evidence>
<protein>
    <submittedName>
        <fullName evidence="3">EpsD family peptidyl-prolyl cis-trans isomerase</fullName>
    </submittedName>
</protein>
<feature type="compositionally biased region" description="Polar residues" evidence="1">
    <location>
        <begin position="267"/>
        <end position="276"/>
    </location>
</feature>
<feature type="signal peptide" evidence="2">
    <location>
        <begin position="1"/>
        <end position="19"/>
    </location>
</feature>
<accession>A0A7W7NUN9</accession>
<dbReference type="SUPFAM" id="SSF109998">
    <property type="entry name" value="Triger factor/SurA peptide-binding domain-like"/>
    <property type="match status" value="1"/>
</dbReference>
<evidence type="ECO:0000313" key="4">
    <source>
        <dbReference type="Proteomes" id="UP000555448"/>
    </source>
</evidence>
<evidence type="ECO:0000256" key="1">
    <source>
        <dbReference type="SAM" id="MobiDB-lite"/>
    </source>
</evidence>
<dbReference type="RefSeq" id="WP_184242671.1">
    <property type="nucleotide sequence ID" value="NZ_JACHLR010000002.1"/>
</dbReference>
<comment type="caution">
    <text evidence="3">The sequence shown here is derived from an EMBL/GenBank/DDBJ whole genome shotgun (WGS) entry which is preliminary data.</text>
</comment>
<sequence>MITPYQAAKPLVMMACCLAALLAGCDKKAPEGQVVAVVNGEEVTRRELATEPGAANGDVAQPQLAAMLSGVVDRKLAAAEAKRLELDQTPRFVAQAKRLQEVMLSRTLFDRWISEIPPPQPAAIAAYVAQNPQRFDGRKLFLIDRIETADSGPNKEAIGPLQTNDAIAAYLDAHDQPYRRERAVLDSTGLPLALYRKLVTLPPETPIAVAQGGRLLIVAAQQTRDAPLPPAEKSAAAVLALKQVKVQEKLAALRKTAKVSYQPGYRPSSSDASQAP</sequence>
<keyword evidence="2" id="KW-0732">Signal</keyword>
<feature type="chain" id="PRO_5031455854" evidence="2">
    <location>
        <begin position="20"/>
        <end position="276"/>
    </location>
</feature>
<dbReference type="GO" id="GO:0016853">
    <property type="term" value="F:isomerase activity"/>
    <property type="evidence" value="ECO:0007669"/>
    <property type="project" value="UniProtKB-KW"/>
</dbReference>
<dbReference type="InterPro" id="IPR027304">
    <property type="entry name" value="Trigger_fact/SurA_dom_sf"/>
</dbReference>
<proteinExistence type="predicted"/>
<evidence type="ECO:0000256" key="2">
    <source>
        <dbReference type="SAM" id="SignalP"/>
    </source>
</evidence>
<gene>
    <name evidence="3" type="ORF">HNO88_000698</name>
</gene>
<dbReference type="AlphaFoldDB" id="A0A7W7NUN9"/>